<dbReference type="Proteomes" id="UP001152795">
    <property type="component" value="Unassembled WGS sequence"/>
</dbReference>
<proteinExistence type="predicted"/>
<sequence length="330" mass="38719">MHDAASQGYHAFLTKLENLKLLVFVADLLFVFSRYHKKIQSEYFNITDLPDWKSDVMRRLDDLQHSPVLGGWESELQQQYQPEDNLFMDIELKRVTESQRKEHHLYVSETTRNFVTVRSEVLESLKAFLTQRLSFDEDIQKLLKCFISFQAKDDDLVMVHQKIACDLQLSNISEEYRDAVRLLGSKSLSLLEKVEMLAQAQSDYGSLAVVFARIAACMPHSADVERLISLYNQLKTSDRSCLTNETVSHYLYVDLNMSVLAEFNPSPAVEYWWKQRSRRSVEPTKAKEQEWFLKTFSEASEKMKERMSKHKDRYNDNFKQLSSNKYLLCY</sequence>
<organism evidence="1 2">
    <name type="scientific">Paramuricea clavata</name>
    <name type="common">Red gorgonian</name>
    <name type="synonym">Violescent sea-whip</name>
    <dbReference type="NCBI Taxonomy" id="317549"/>
    <lineage>
        <taxon>Eukaryota</taxon>
        <taxon>Metazoa</taxon>
        <taxon>Cnidaria</taxon>
        <taxon>Anthozoa</taxon>
        <taxon>Octocorallia</taxon>
        <taxon>Malacalcyonacea</taxon>
        <taxon>Plexauridae</taxon>
        <taxon>Paramuricea</taxon>
    </lineage>
</organism>
<dbReference type="PANTHER" id="PTHR46880:SF5">
    <property type="entry name" value="DUF4371 DOMAIN-CONTAINING PROTEIN"/>
    <property type="match status" value="1"/>
</dbReference>
<dbReference type="PANTHER" id="PTHR46880">
    <property type="entry name" value="RAS-ASSOCIATING DOMAIN-CONTAINING PROTEIN"/>
    <property type="match status" value="1"/>
</dbReference>
<gene>
    <name evidence="1" type="ORF">PACLA_8A078633</name>
</gene>
<reference evidence="1" key="1">
    <citation type="submission" date="2020-04" db="EMBL/GenBank/DDBJ databases">
        <authorList>
            <person name="Alioto T."/>
            <person name="Alioto T."/>
            <person name="Gomez Garrido J."/>
        </authorList>
    </citation>
    <scope>NUCLEOTIDE SEQUENCE</scope>
    <source>
        <strain evidence="1">A484AB</strain>
    </source>
</reference>
<name>A0A7D9D9W3_PARCT</name>
<keyword evidence="2" id="KW-1185">Reference proteome</keyword>
<protein>
    <submittedName>
        <fullName evidence="1">Uncharacterized protein</fullName>
    </submittedName>
</protein>
<evidence type="ECO:0000313" key="1">
    <source>
        <dbReference type="EMBL" id="CAB3980678.1"/>
    </source>
</evidence>
<dbReference type="EMBL" id="CACRXK020000313">
    <property type="protein sequence ID" value="CAB3980678.1"/>
    <property type="molecule type" value="Genomic_DNA"/>
</dbReference>
<evidence type="ECO:0000313" key="2">
    <source>
        <dbReference type="Proteomes" id="UP001152795"/>
    </source>
</evidence>
<dbReference type="OrthoDB" id="6625814at2759"/>
<accession>A0A7D9D9W3</accession>
<comment type="caution">
    <text evidence="1">The sequence shown here is derived from an EMBL/GenBank/DDBJ whole genome shotgun (WGS) entry which is preliminary data.</text>
</comment>
<dbReference type="AlphaFoldDB" id="A0A7D9D9W3"/>